<dbReference type="Proteomes" id="UP000814140">
    <property type="component" value="Unassembled WGS sequence"/>
</dbReference>
<comment type="caution">
    <text evidence="1">The sequence shown here is derived from an EMBL/GenBank/DDBJ whole genome shotgun (WGS) entry which is preliminary data.</text>
</comment>
<name>A0ACB8T4T7_9AGAM</name>
<evidence type="ECO:0000313" key="1">
    <source>
        <dbReference type="EMBL" id="KAI0063487.1"/>
    </source>
</evidence>
<evidence type="ECO:0000313" key="2">
    <source>
        <dbReference type="Proteomes" id="UP000814140"/>
    </source>
</evidence>
<protein>
    <submittedName>
        <fullName evidence="1">S-adenosyl-L-methionine-dependent methyltransferase</fullName>
    </submittedName>
</protein>
<sequence>MLGAVSDALLRIGYNMLDEGLIPDVLLRIVIRALCRQRLREVDRGTFQANHAAKMQWIDNSRKRKSIAEVPEKANEQHYEVSTEFITSCLGPLAKYSACLYPSGNESLADAEVLMMEMYCEKAKLKDGQHVLDLGCGWGSLSLYLAKKYPASSIVGLSNSATQKVYIEEKAKKLGLMNLRVITADVNTFEFVGTEPFDRILSIEMFEHMKNYELLLHKLSTWLRPSRGPGEDSDPALLFVHIFCHKNTTYDFEESDGWMAQTFFSGGTMPSQDLFLYFQTHLELIHTSFLPGTHYARTLNAWLSLQDSRAETGIAELEKDAAAKGLPREEGRKAWYRFRVFFIACEELFGMNAGQEWGIGHYVFKKRD</sequence>
<gene>
    <name evidence="1" type="ORF">BV25DRAFT_1906945</name>
</gene>
<dbReference type="EMBL" id="MU277202">
    <property type="protein sequence ID" value="KAI0063487.1"/>
    <property type="molecule type" value="Genomic_DNA"/>
</dbReference>
<keyword evidence="1" id="KW-0489">Methyltransferase</keyword>
<proteinExistence type="predicted"/>
<reference evidence="1" key="1">
    <citation type="submission" date="2021-03" db="EMBL/GenBank/DDBJ databases">
        <authorList>
            <consortium name="DOE Joint Genome Institute"/>
            <person name="Ahrendt S."/>
            <person name="Looney B.P."/>
            <person name="Miyauchi S."/>
            <person name="Morin E."/>
            <person name="Drula E."/>
            <person name="Courty P.E."/>
            <person name="Chicoki N."/>
            <person name="Fauchery L."/>
            <person name="Kohler A."/>
            <person name="Kuo A."/>
            <person name="Labutti K."/>
            <person name="Pangilinan J."/>
            <person name="Lipzen A."/>
            <person name="Riley R."/>
            <person name="Andreopoulos W."/>
            <person name="He G."/>
            <person name="Johnson J."/>
            <person name="Barry K.W."/>
            <person name="Grigoriev I.V."/>
            <person name="Nagy L."/>
            <person name="Hibbett D."/>
            <person name="Henrissat B."/>
            <person name="Matheny P.B."/>
            <person name="Labbe J."/>
            <person name="Martin F."/>
        </authorList>
    </citation>
    <scope>NUCLEOTIDE SEQUENCE</scope>
    <source>
        <strain evidence="1">HHB10654</strain>
    </source>
</reference>
<reference evidence="1" key="2">
    <citation type="journal article" date="2022" name="New Phytol.">
        <title>Evolutionary transition to the ectomycorrhizal habit in the genomes of a hyperdiverse lineage of mushroom-forming fungi.</title>
        <authorList>
            <person name="Looney B."/>
            <person name="Miyauchi S."/>
            <person name="Morin E."/>
            <person name="Drula E."/>
            <person name="Courty P.E."/>
            <person name="Kohler A."/>
            <person name="Kuo A."/>
            <person name="LaButti K."/>
            <person name="Pangilinan J."/>
            <person name="Lipzen A."/>
            <person name="Riley R."/>
            <person name="Andreopoulos W."/>
            <person name="He G."/>
            <person name="Johnson J."/>
            <person name="Nolan M."/>
            <person name="Tritt A."/>
            <person name="Barry K.W."/>
            <person name="Grigoriev I.V."/>
            <person name="Nagy L.G."/>
            <person name="Hibbett D."/>
            <person name="Henrissat B."/>
            <person name="Matheny P.B."/>
            <person name="Labbe J."/>
            <person name="Martin F.M."/>
        </authorList>
    </citation>
    <scope>NUCLEOTIDE SEQUENCE</scope>
    <source>
        <strain evidence="1">HHB10654</strain>
    </source>
</reference>
<accession>A0ACB8T4T7</accession>
<organism evidence="1 2">
    <name type="scientific">Artomyces pyxidatus</name>
    <dbReference type="NCBI Taxonomy" id="48021"/>
    <lineage>
        <taxon>Eukaryota</taxon>
        <taxon>Fungi</taxon>
        <taxon>Dikarya</taxon>
        <taxon>Basidiomycota</taxon>
        <taxon>Agaricomycotina</taxon>
        <taxon>Agaricomycetes</taxon>
        <taxon>Russulales</taxon>
        <taxon>Auriscalpiaceae</taxon>
        <taxon>Artomyces</taxon>
    </lineage>
</organism>
<keyword evidence="2" id="KW-1185">Reference proteome</keyword>
<keyword evidence="1" id="KW-0808">Transferase</keyword>